<name>A0A1I5W9D8_9BACT</name>
<dbReference type="EMBL" id="FOXQ01000006">
    <property type="protein sequence ID" value="SFQ16378.1"/>
    <property type="molecule type" value="Genomic_DNA"/>
</dbReference>
<keyword evidence="1" id="KW-0812">Transmembrane</keyword>
<proteinExistence type="predicted"/>
<keyword evidence="1" id="KW-1133">Transmembrane helix</keyword>
<dbReference type="RefSeq" id="WP_090658299.1">
    <property type="nucleotide sequence ID" value="NZ_FOXQ01000006.1"/>
</dbReference>
<keyword evidence="1" id="KW-0472">Membrane</keyword>
<evidence type="ECO:0000313" key="3">
    <source>
        <dbReference type="Proteomes" id="UP000199031"/>
    </source>
</evidence>
<evidence type="ECO:0000313" key="2">
    <source>
        <dbReference type="EMBL" id="SFQ16378.1"/>
    </source>
</evidence>
<protein>
    <submittedName>
        <fullName evidence="2">Uncharacterized protein</fullName>
    </submittedName>
</protein>
<reference evidence="2 3" key="1">
    <citation type="submission" date="2016-10" db="EMBL/GenBank/DDBJ databases">
        <authorList>
            <person name="de Groot N.N."/>
        </authorList>
    </citation>
    <scope>NUCLEOTIDE SEQUENCE [LARGE SCALE GENOMIC DNA]</scope>
    <source>
        <strain evidence="2 3">DSM 28286</strain>
    </source>
</reference>
<evidence type="ECO:0000256" key="1">
    <source>
        <dbReference type="SAM" id="Phobius"/>
    </source>
</evidence>
<dbReference type="AlphaFoldDB" id="A0A1I5W9D8"/>
<sequence length="85" mass="9645">MTGYEKKLGFIPTFIISFFFTPFIGIICTFISGANNDPLEKALIEKLDKILEEIKSANQPSENPFTHSIKNKYFKVAKDIRESVA</sequence>
<organism evidence="2 3">
    <name type="scientific">Parafilimonas terrae</name>
    <dbReference type="NCBI Taxonomy" id="1465490"/>
    <lineage>
        <taxon>Bacteria</taxon>
        <taxon>Pseudomonadati</taxon>
        <taxon>Bacteroidota</taxon>
        <taxon>Chitinophagia</taxon>
        <taxon>Chitinophagales</taxon>
        <taxon>Chitinophagaceae</taxon>
        <taxon>Parafilimonas</taxon>
    </lineage>
</organism>
<feature type="transmembrane region" description="Helical" evidence="1">
    <location>
        <begin position="12"/>
        <end position="31"/>
    </location>
</feature>
<dbReference type="Proteomes" id="UP000199031">
    <property type="component" value="Unassembled WGS sequence"/>
</dbReference>
<gene>
    <name evidence="2" type="ORF">SAMN05444277_10645</name>
</gene>
<keyword evidence="3" id="KW-1185">Reference proteome</keyword>
<accession>A0A1I5W9D8</accession>